<evidence type="ECO:0000313" key="2">
    <source>
        <dbReference type="Proteomes" id="UP000239872"/>
    </source>
</evidence>
<evidence type="ECO:0008006" key="3">
    <source>
        <dbReference type="Google" id="ProtNLM"/>
    </source>
</evidence>
<dbReference type="EMBL" id="PPSL01000007">
    <property type="protein sequence ID" value="PQJ09135.1"/>
    <property type="molecule type" value="Genomic_DNA"/>
</dbReference>
<keyword evidence="2" id="KW-1185">Reference proteome</keyword>
<evidence type="ECO:0000313" key="1">
    <source>
        <dbReference type="EMBL" id="PQJ09135.1"/>
    </source>
</evidence>
<dbReference type="RefSeq" id="WP_105041040.1">
    <property type="nucleotide sequence ID" value="NZ_PPSL01000007.1"/>
</dbReference>
<gene>
    <name evidence="1" type="ORF">CJD36_020285</name>
</gene>
<proteinExistence type="predicted"/>
<reference evidence="1 2" key="1">
    <citation type="submission" date="2018-01" db="EMBL/GenBank/DDBJ databases">
        <title>A novel member of the phylum Bacteroidetes isolated from glacier ice.</title>
        <authorList>
            <person name="Liu Q."/>
            <person name="Xin Y.-H."/>
        </authorList>
    </citation>
    <scope>NUCLEOTIDE SEQUENCE [LARGE SCALE GENOMIC DNA]</scope>
    <source>
        <strain evidence="1 2">RB1R16</strain>
    </source>
</reference>
<accession>A0A2S7SR96</accession>
<dbReference type="OrthoDB" id="1445444at2"/>
<comment type="caution">
    <text evidence="1">The sequence shown here is derived from an EMBL/GenBank/DDBJ whole genome shotgun (WGS) entry which is preliminary data.</text>
</comment>
<dbReference type="Proteomes" id="UP000239872">
    <property type="component" value="Unassembled WGS sequence"/>
</dbReference>
<organism evidence="1 2">
    <name type="scientific">Flavipsychrobacter stenotrophus</name>
    <dbReference type="NCBI Taxonomy" id="2077091"/>
    <lineage>
        <taxon>Bacteria</taxon>
        <taxon>Pseudomonadati</taxon>
        <taxon>Bacteroidota</taxon>
        <taxon>Chitinophagia</taxon>
        <taxon>Chitinophagales</taxon>
        <taxon>Chitinophagaceae</taxon>
        <taxon>Flavipsychrobacter</taxon>
    </lineage>
</organism>
<sequence length="196" mass="22054">MNYGFRAFIMLVVFLYNYKVKAQNYPMVSDNGGSVWLSETVVFNVGTDINVGTGATDDGSFKYIRISSQSWMHNNSKWGINSRYVNEANCLPVRFTGLKMHIKKIRFIGDQKRGYVVYLILGGGTATNYECDIAQAVKAGEIECQQCETLRRTGSNVIAANQLSTADELVKLKKLRDDGVLSEPEYQTQKLKLLNR</sequence>
<name>A0A2S7SR96_9BACT</name>
<protein>
    <recommendedName>
        <fullName evidence="3">SHOCT domain-containing protein</fullName>
    </recommendedName>
</protein>
<dbReference type="AlphaFoldDB" id="A0A2S7SR96"/>